<comment type="caution">
    <text evidence="2">The sequence shown here is derived from an EMBL/GenBank/DDBJ whole genome shotgun (WGS) entry which is preliminary data.</text>
</comment>
<feature type="region of interest" description="Disordered" evidence="1">
    <location>
        <begin position="222"/>
        <end position="258"/>
    </location>
</feature>
<gene>
    <name evidence="2" type="ORF">EZS28_040821</name>
</gene>
<sequence length="258" mass="28787">MAGNLNSLKIAQTSKSIMSEFSKNTSNAANPIITTTKPSLSKPLQSGVVGKGRVIGIQKRNPVLNTLQPTNKLKQNQDNQSMSAENLLKLEAEKKQTSKLKITQQLQRSNIQHQKPKQIITIPDDDVIFEDNENEADNKMPEIFSILPPTRSQTQTPNSMHLNNSNMNSRSNTPAKGNTPKLAPISVAIASGIPIVDNQNQNQNKQELNKIEFKQLEQKTEFKQLEQKTEPVKTTTQLPKSQGKLLITSKQQSRKPFK</sequence>
<name>A0A5J4U0Y0_9EUKA</name>
<proteinExistence type="predicted"/>
<evidence type="ECO:0000313" key="3">
    <source>
        <dbReference type="Proteomes" id="UP000324800"/>
    </source>
</evidence>
<feature type="compositionally biased region" description="Basic and acidic residues" evidence="1">
    <location>
        <begin position="222"/>
        <end position="231"/>
    </location>
</feature>
<protein>
    <submittedName>
        <fullName evidence="2">Uncharacterized protein</fullName>
    </submittedName>
</protein>
<feature type="compositionally biased region" description="Low complexity" evidence="1">
    <location>
        <begin position="158"/>
        <end position="172"/>
    </location>
</feature>
<evidence type="ECO:0000313" key="2">
    <source>
        <dbReference type="EMBL" id="KAA6363652.1"/>
    </source>
</evidence>
<dbReference type="AlphaFoldDB" id="A0A5J4U0Y0"/>
<evidence type="ECO:0000256" key="1">
    <source>
        <dbReference type="SAM" id="MobiDB-lite"/>
    </source>
</evidence>
<organism evidence="2 3">
    <name type="scientific">Streblomastix strix</name>
    <dbReference type="NCBI Taxonomy" id="222440"/>
    <lineage>
        <taxon>Eukaryota</taxon>
        <taxon>Metamonada</taxon>
        <taxon>Preaxostyla</taxon>
        <taxon>Oxymonadida</taxon>
        <taxon>Streblomastigidae</taxon>
        <taxon>Streblomastix</taxon>
    </lineage>
</organism>
<dbReference type="EMBL" id="SNRW01022645">
    <property type="protein sequence ID" value="KAA6363652.1"/>
    <property type="molecule type" value="Genomic_DNA"/>
</dbReference>
<feature type="non-terminal residue" evidence="2">
    <location>
        <position position="258"/>
    </location>
</feature>
<dbReference type="Proteomes" id="UP000324800">
    <property type="component" value="Unassembled WGS sequence"/>
</dbReference>
<feature type="region of interest" description="Disordered" evidence="1">
    <location>
        <begin position="148"/>
        <end position="179"/>
    </location>
</feature>
<reference evidence="2 3" key="1">
    <citation type="submission" date="2019-03" db="EMBL/GenBank/DDBJ databases">
        <title>Single cell metagenomics reveals metabolic interactions within the superorganism composed of flagellate Streblomastix strix and complex community of Bacteroidetes bacteria on its surface.</title>
        <authorList>
            <person name="Treitli S.C."/>
            <person name="Kolisko M."/>
            <person name="Husnik F."/>
            <person name="Keeling P."/>
            <person name="Hampl V."/>
        </authorList>
    </citation>
    <scope>NUCLEOTIDE SEQUENCE [LARGE SCALE GENOMIC DNA]</scope>
    <source>
        <strain evidence="2">ST1C</strain>
    </source>
</reference>
<accession>A0A5J4U0Y0</accession>